<feature type="region of interest" description="Disordered" evidence="1">
    <location>
        <begin position="1"/>
        <end position="50"/>
    </location>
</feature>
<keyword evidence="3" id="KW-1185">Reference proteome</keyword>
<name>A0ABX3XXQ2_STRPT</name>
<accession>A0ABX3XXQ2</accession>
<reference evidence="2 3" key="1">
    <citation type="submission" date="2016-09" db="EMBL/GenBank/DDBJ databases">
        <title>Streptomyces platensis DSM40041, a candidate organism with high potential of specific P450 cytochromes.</title>
        <authorList>
            <person name="Grumaz C."/>
            <person name="Vainshtein Y."/>
            <person name="Kirstahler P."/>
            <person name="Sohn K."/>
        </authorList>
    </citation>
    <scope>NUCLEOTIDE SEQUENCE [LARGE SCALE GENOMIC DNA]</scope>
    <source>
        <strain evidence="2 3">DSM 40041</strain>
    </source>
</reference>
<evidence type="ECO:0000313" key="2">
    <source>
        <dbReference type="EMBL" id="OSY45582.1"/>
    </source>
</evidence>
<organism evidence="2 3">
    <name type="scientific">Streptomyces platensis</name>
    <dbReference type="NCBI Taxonomy" id="58346"/>
    <lineage>
        <taxon>Bacteria</taxon>
        <taxon>Bacillati</taxon>
        <taxon>Actinomycetota</taxon>
        <taxon>Actinomycetes</taxon>
        <taxon>Kitasatosporales</taxon>
        <taxon>Streptomycetaceae</taxon>
        <taxon>Streptomyces</taxon>
    </lineage>
</organism>
<evidence type="ECO:0000256" key="1">
    <source>
        <dbReference type="SAM" id="MobiDB-lite"/>
    </source>
</evidence>
<comment type="caution">
    <text evidence="2">The sequence shown here is derived from an EMBL/GenBank/DDBJ whole genome shotgun (WGS) entry which is preliminary data.</text>
</comment>
<dbReference type="EMBL" id="MIGA01000016">
    <property type="protein sequence ID" value="OSY45582.1"/>
    <property type="molecule type" value="Genomic_DNA"/>
</dbReference>
<feature type="compositionally biased region" description="Basic and acidic residues" evidence="1">
    <location>
        <begin position="26"/>
        <end position="45"/>
    </location>
</feature>
<sequence>MPVTPEQHQQRQDADSGNHHNRRHVREAQQGHNDSRASNKSDRGPDPQQLAVADWFERRQCGWRKQRTNMAGNVVLCDCDNQSCQLFQRLGLITSVQAGFSGAQSGHYLTSMPT</sequence>
<dbReference type="Proteomes" id="UP000194225">
    <property type="component" value="Unassembled WGS sequence"/>
</dbReference>
<protein>
    <submittedName>
        <fullName evidence="2">Uncharacterized protein</fullName>
    </submittedName>
</protein>
<proteinExistence type="predicted"/>
<evidence type="ECO:0000313" key="3">
    <source>
        <dbReference type="Proteomes" id="UP000194225"/>
    </source>
</evidence>
<gene>
    <name evidence="2" type="ORF">BG653_02872</name>
</gene>
<feature type="compositionally biased region" description="Basic and acidic residues" evidence="1">
    <location>
        <begin position="8"/>
        <end position="18"/>
    </location>
</feature>